<gene>
    <name evidence="1" type="ORF">Baya_0851</name>
</gene>
<dbReference type="AlphaFoldDB" id="A0A556TJF4"/>
<evidence type="ECO:0000313" key="1">
    <source>
        <dbReference type="EMBL" id="TSK14868.1"/>
    </source>
</evidence>
<proteinExistence type="predicted"/>
<dbReference type="EMBL" id="VCAZ01000002">
    <property type="protein sequence ID" value="TSK14868.1"/>
    <property type="molecule type" value="Genomic_DNA"/>
</dbReference>
<accession>A0A556TJF4</accession>
<sequence>MVRVEAFEDGAARHMVAVSSAVSWEPVSDWASSRHRAPSKEYEGIGSEWKSIQSDLHSTSLVYSGRLGPSYPLIPPVSVERAGSIEYKKD</sequence>
<comment type="caution">
    <text evidence="1">The sequence shown here is derived from an EMBL/GenBank/DDBJ whole genome shotgun (WGS) entry which is preliminary data.</text>
</comment>
<keyword evidence="2" id="KW-1185">Reference proteome</keyword>
<dbReference type="Proteomes" id="UP000319801">
    <property type="component" value="Unassembled WGS sequence"/>
</dbReference>
<name>A0A556TJF4_BAGYA</name>
<protein>
    <submittedName>
        <fullName evidence="1">Uncharacterized protein</fullName>
    </submittedName>
</protein>
<reference evidence="1 2" key="1">
    <citation type="journal article" date="2019" name="Genome Biol. Evol.">
        <title>Whole-Genome Sequencing of the Giant Devil Catfish, Bagarius yarrelli.</title>
        <authorList>
            <person name="Jiang W."/>
            <person name="Lv Y."/>
            <person name="Cheng L."/>
            <person name="Yang K."/>
            <person name="Chao B."/>
            <person name="Wang X."/>
            <person name="Li Y."/>
            <person name="Pan X."/>
            <person name="You X."/>
            <person name="Zhang Y."/>
            <person name="Yang J."/>
            <person name="Li J."/>
            <person name="Zhang X."/>
            <person name="Liu S."/>
            <person name="Sun C."/>
            <person name="Yang J."/>
            <person name="Shi Q."/>
        </authorList>
    </citation>
    <scope>NUCLEOTIDE SEQUENCE [LARGE SCALE GENOMIC DNA]</scope>
    <source>
        <strain evidence="1">JWS20170419001</strain>
        <tissue evidence="1">Muscle</tissue>
    </source>
</reference>
<organism evidence="1 2">
    <name type="scientific">Bagarius yarrelli</name>
    <name type="common">Goonch</name>
    <name type="synonym">Bagrus yarrelli</name>
    <dbReference type="NCBI Taxonomy" id="175774"/>
    <lineage>
        <taxon>Eukaryota</taxon>
        <taxon>Metazoa</taxon>
        <taxon>Chordata</taxon>
        <taxon>Craniata</taxon>
        <taxon>Vertebrata</taxon>
        <taxon>Euteleostomi</taxon>
        <taxon>Actinopterygii</taxon>
        <taxon>Neopterygii</taxon>
        <taxon>Teleostei</taxon>
        <taxon>Ostariophysi</taxon>
        <taxon>Siluriformes</taxon>
        <taxon>Sisoridae</taxon>
        <taxon>Sisorinae</taxon>
        <taxon>Bagarius</taxon>
    </lineage>
</organism>
<evidence type="ECO:0000313" key="2">
    <source>
        <dbReference type="Proteomes" id="UP000319801"/>
    </source>
</evidence>